<protein>
    <submittedName>
        <fullName evidence="2">Uncharacterized protein</fullName>
    </submittedName>
</protein>
<evidence type="ECO:0000256" key="1">
    <source>
        <dbReference type="SAM" id="MobiDB-lite"/>
    </source>
</evidence>
<feature type="region of interest" description="Disordered" evidence="1">
    <location>
        <begin position="1"/>
        <end position="22"/>
    </location>
</feature>
<evidence type="ECO:0000313" key="3">
    <source>
        <dbReference type="Proteomes" id="UP000271587"/>
    </source>
</evidence>
<dbReference type="EMBL" id="CP033897">
    <property type="protein sequence ID" value="AZA10746.1"/>
    <property type="molecule type" value="Genomic_DNA"/>
</dbReference>
<gene>
    <name evidence="2" type="ORF">CGERO_02065</name>
</gene>
<sequence length="58" mass="6534">MKEKDPAGKQQVNSQSFKVNNPLKCRNAMDKQESFPKVHLKVSNLIAPFSPLRAKVPL</sequence>
<dbReference type="Proteomes" id="UP000271587">
    <property type="component" value="Chromosome"/>
</dbReference>
<feature type="compositionally biased region" description="Polar residues" evidence="1">
    <location>
        <begin position="10"/>
        <end position="19"/>
    </location>
</feature>
<evidence type="ECO:0000313" key="2">
    <source>
        <dbReference type="EMBL" id="AZA10746.1"/>
    </source>
</evidence>
<proteinExistence type="predicted"/>
<name>A0A3G6IYL8_9CORY</name>
<keyword evidence="3" id="KW-1185">Reference proteome</keyword>
<reference evidence="2 3" key="1">
    <citation type="submission" date="2018-11" db="EMBL/GenBank/DDBJ databases">
        <authorList>
            <person name="Kleinhagauer T."/>
            <person name="Glaeser S.P."/>
            <person name="Spergser J."/>
            <person name="Ruckert C."/>
            <person name="Kaempfer P."/>
            <person name="Busse H.-J."/>
        </authorList>
    </citation>
    <scope>NUCLEOTIDE SEQUENCE [LARGE SCALE GENOMIC DNA]</scope>
    <source>
        <strain evidence="2 3">W8</strain>
    </source>
</reference>
<accession>A0A3G6IYL8</accession>
<organism evidence="2 3">
    <name type="scientific">Corynebacterium gerontici</name>
    <dbReference type="NCBI Taxonomy" id="2079234"/>
    <lineage>
        <taxon>Bacteria</taxon>
        <taxon>Bacillati</taxon>
        <taxon>Actinomycetota</taxon>
        <taxon>Actinomycetes</taxon>
        <taxon>Mycobacteriales</taxon>
        <taxon>Corynebacteriaceae</taxon>
        <taxon>Corynebacterium</taxon>
    </lineage>
</organism>
<dbReference type="AlphaFoldDB" id="A0A3G6IYL8"/>
<dbReference type="KEGG" id="cgk:CGERO_02065"/>